<feature type="transmembrane region" description="Helical" evidence="7">
    <location>
        <begin position="202"/>
        <end position="221"/>
    </location>
</feature>
<evidence type="ECO:0000256" key="1">
    <source>
        <dbReference type="ARBA" id="ARBA00004127"/>
    </source>
</evidence>
<dbReference type="OrthoDB" id="419770at2759"/>
<feature type="transmembrane region" description="Helical" evidence="7">
    <location>
        <begin position="324"/>
        <end position="343"/>
    </location>
</feature>
<keyword evidence="9" id="KW-1185">Reference proteome</keyword>
<sequence>MASLRGRSCIRVLSLTVLLLLVFSRFASASVGDRLPEFRQCLQVRSSISDSCFHFASSHLAVANALPLLQVCKTENCGPDQPHTPIPLLHRALLWNCASECDYACQHIITARRVEAGKPVVQFHGKWPFYRFLGMQEPFSVLFSLGNLWAHWQGLHKIRSHMPASYSLRPFYVWLSRVGMASWVFSAVFHTRDFQLTEELDYFAAGASVLYGMYYTPVRIFRLDLPTPRRRSVLRAWTLLCAVLYICHVAYLKGVRWNYTYNMAANVAAGVVQNILWSYFSFDKYRRSRRSWAIWPGLVVAWVTFAMSMELFDFPPWFGSVDAHSLWHLMTIGPTVLWYKFLIKDAHDDMAGSERLKS</sequence>
<evidence type="ECO:0000256" key="6">
    <source>
        <dbReference type="ARBA" id="ARBA00023136"/>
    </source>
</evidence>
<evidence type="ECO:0000256" key="7">
    <source>
        <dbReference type="RuleBase" id="RU365066"/>
    </source>
</evidence>
<comment type="similarity">
    <text evidence="7">Belongs to the PGAP3 family.</text>
</comment>
<feature type="transmembrane region" description="Helical" evidence="7">
    <location>
        <begin position="292"/>
        <end position="312"/>
    </location>
</feature>
<keyword evidence="5 7" id="KW-1133">Transmembrane helix</keyword>
<feature type="transmembrane region" description="Helical" evidence="7">
    <location>
        <begin position="233"/>
        <end position="251"/>
    </location>
</feature>
<keyword evidence="2 7" id="KW-0337">GPI-anchor biosynthesis</keyword>
<evidence type="ECO:0000256" key="3">
    <source>
        <dbReference type="ARBA" id="ARBA00022692"/>
    </source>
</evidence>
<comment type="subcellular location">
    <subcellularLocation>
        <location evidence="1">Endomembrane system</location>
        <topology evidence="1">Multi-pass membrane protein</topology>
    </subcellularLocation>
    <subcellularLocation>
        <location evidence="7">Endoplasmic reticulum membrane</location>
        <topology evidence="7">Multi-pass membrane protein</topology>
    </subcellularLocation>
</comment>
<dbReference type="GO" id="GO:0006506">
    <property type="term" value="P:GPI anchor biosynthetic process"/>
    <property type="evidence" value="ECO:0007669"/>
    <property type="project" value="UniProtKB-KW"/>
</dbReference>
<dbReference type="FunCoup" id="A0A084QJK5">
    <property type="interactions" value="176"/>
</dbReference>
<dbReference type="Proteomes" id="UP000028524">
    <property type="component" value="Unassembled WGS sequence"/>
</dbReference>
<dbReference type="PANTHER" id="PTHR13148">
    <property type="entry name" value="PER1-RELATED"/>
    <property type="match status" value="1"/>
</dbReference>
<feature type="signal peptide" evidence="7">
    <location>
        <begin position="1"/>
        <end position="29"/>
    </location>
</feature>
<keyword evidence="3 7" id="KW-0812">Transmembrane</keyword>
<dbReference type="GO" id="GO:0005789">
    <property type="term" value="C:endoplasmic reticulum membrane"/>
    <property type="evidence" value="ECO:0007669"/>
    <property type="project" value="UniProtKB-SubCell"/>
</dbReference>
<accession>A0A084QJK5</accession>
<dbReference type="Pfam" id="PF04080">
    <property type="entry name" value="Per1"/>
    <property type="match status" value="1"/>
</dbReference>
<dbReference type="PANTHER" id="PTHR13148:SF0">
    <property type="entry name" value="POST-GPI ATTACHMENT TO PROTEINS FACTOR 3"/>
    <property type="match status" value="1"/>
</dbReference>
<evidence type="ECO:0000256" key="2">
    <source>
        <dbReference type="ARBA" id="ARBA00022502"/>
    </source>
</evidence>
<dbReference type="EMBL" id="KL660698">
    <property type="protein sequence ID" value="KFA64140.1"/>
    <property type="molecule type" value="Genomic_DNA"/>
</dbReference>
<proteinExistence type="inferred from homology"/>
<evidence type="ECO:0000256" key="5">
    <source>
        <dbReference type="ARBA" id="ARBA00022989"/>
    </source>
</evidence>
<protein>
    <recommendedName>
        <fullName evidence="7">Post-GPI attachment to proteins factor 3</fullName>
    </recommendedName>
</protein>
<keyword evidence="6 7" id="KW-0472">Membrane</keyword>
<dbReference type="AlphaFoldDB" id="A0A084QJK5"/>
<dbReference type="GO" id="GO:0000329">
    <property type="term" value="C:fungal-type vacuole membrane"/>
    <property type="evidence" value="ECO:0007669"/>
    <property type="project" value="EnsemblFungi"/>
</dbReference>
<keyword evidence="7" id="KW-0256">Endoplasmic reticulum</keyword>
<feature type="chain" id="PRO_5016482550" description="Post-GPI attachment to proteins factor 3" evidence="7">
    <location>
        <begin position="30"/>
        <end position="358"/>
    </location>
</feature>
<dbReference type="STRING" id="1283841.A0A084QJK5"/>
<organism evidence="8 9">
    <name type="scientific">Stachybotrys chlorohalonatus (strain IBT 40285)</name>
    <dbReference type="NCBI Taxonomy" id="1283841"/>
    <lineage>
        <taxon>Eukaryota</taxon>
        <taxon>Fungi</taxon>
        <taxon>Dikarya</taxon>
        <taxon>Ascomycota</taxon>
        <taxon>Pezizomycotina</taxon>
        <taxon>Sordariomycetes</taxon>
        <taxon>Hypocreomycetidae</taxon>
        <taxon>Hypocreales</taxon>
        <taxon>Stachybotryaceae</taxon>
        <taxon>Stachybotrys</taxon>
    </lineage>
</organism>
<evidence type="ECO:0000256" key="4">
    <source>
        <dbReference type="ARBA" id="ARBA00022729"/>
    </source>
</evidence>
<dbReference type="InParanoid" id="A0A084QJK5"/>
<dbReference type="GO" id="GO:0016788">
    <property type="term" value="F:hydrolase activity, acting on ester bonds"/>
    <property type="evidence" value="ECO:0007669"/>
    <property type="project" value="TreeGrafter"/>
</dbReference>
<reference evidence="8 9" key="1">
    <citation type="journal article" date="2014" name="BMC Genomics">
        <title>Comparative genome sequencing reveals chemotype-specific gene clusters in the toxigenic black mold Stachybotrys.</title>
        <authorList>
            <person name="Semeiks J."/>
            <person name="Borek D."/>
            <person name="Otwinowski Z."/>
            <person name="Grishin N.V."/>
        </authorList>
    </citation>
    <scope>NUCLEOTIDE SEQUENCE [LARGE SCALE GENOMIC DNA]</scope>
    <source>
        <strain evidence="8 9">IBT 40285</strain>
    </source>
</reference>
<feature type="transmembrane region" description="Helical" evidence="7">
    <location>
        <begin position="263"/>
        <end position="280"/>
    </location>
</feature>
<dbReference type="InterPro" id="IPR007217">
    <property type="entry name" value="Per1-like"/>
</dbReference>
<keyword evidence="4 7" id="KW-0732">Signal</keyword>
<dbReference type="HOGENOM" id="CLU_032917_1_1_1"/>
<feature type="transmembrane region" description="Helical" evidence="7">
    <location>
        <begin position="129"/>
        <end position="150"/>
    </location>
</feature>
<feature type="transmembrane region" description="Helical" evidence="7">
    <location>
        <begin position="171"/>
        <end position="190"/>
    </location>
</feature>
<evidence type="ECO:0000313" key="8">
    <source>
        <dbReference type="EMBL" id="KFA64140.1"/>
    </source>
</evidence>
<dbReference type="GO" id="GO:0030026">
    <property type="term" value="P:intracellular manganese ion homeostasis"/>
    <property type="evidence" value="ECO:0007669"/>
    <property type="project" value="EnsemblFungi"/>
</dbReference>
<evidence type="ECO:0000313" key="9">
    <source>
        <dbReference type="Proteomes" id="UP000028524"/>
    </source>
</evidence>
<name>A0A084QJK5_STAC4</name>
<dbReference type="OMA" id="DFMIEDC"/>
<comment type="function">
    <text evidence="7">Involved in the lipid remodeling steps of GPI-anchor maturation.</text>
</comment>
<gene>
    <name evidence="8" type="ORF">S40285_00856</name>
</gene>